<dbReference type="STRING" id="348151.IV55_GL000410"/>
<evidence type="ECO:0000313" key="2">
    <source>
        <dbReference type="EMBL" id="KRN94869.1"/>
    </source>
</evidence>
<protein>
    <submittedName>
        <fullName evidence="2">Uncharacterized protein</fullName>
    </submittedName>
</protein>
<dbReference type="Gene3D" id="1.10.220.80">
    <property type="entry name" value="BH2638-like"/>
    <property type="match status" value="1"/>
</dbReference>
<dbReference type="NCBIfam" id="NF003353">
    <property type="entry name" value="PRK04387.1"/>
    <property type="match status" value="1"/>
</dbReference>
<dbReference type="AlphaFoldDB" id="A0A0R2L4P2"/>
<evidence type="ECO:0000313" key="4">
    <source>
        <dbReference type="Proteomes" id="UP000321429"/>
    </source>
</evidence>
<sequence>MKTNQNIDFPLDADWTTTEIVTVSKLYDLVLAANETTVDRDQLLTAYAAFKKVVSSKGEERQLDRQLQQQADVSIYKTLKQAQASTKKRFSMATGR</sequence>
<gene>
    <name evidence="2" type="ORF">IV55_GL000410</name>
    <name evidence="1" type="ORF">LSI01_07510</name>
</gene>
<dbReference type="PATRIC" id="fig|348151.3.peg.416"/>
<keyword evidence="3" id="KW-1185">Reference proteome</keyword>
<evidence type="ECO:0000313" key="1">
    <source>
        <dbReference type="EMBL" id="GEK28440.1"/>
    </source>
</evidence>
<reference evidence="1 4" key="2">
    <citation type="submission" date="2019-07" db="EMBL/GenBank/DDBJ databases">
        <title>Whole genome shotgun sequence of Lactobacillus siliginis NBRC 101315.</title>
        <authorList>
            <person name="Hosoyama A."/>
            <person name="Uohara A."/>
            <person name="Ohji S."/>
            <person name="Ichikawa N."/>
        </authorList>
    </citation>
    <scope>NUCLEOTIDE SEQUENCE [LARGE SCALE GENOMIC DNA]</scope>
    <source>
        <strain evidence="1 4">NBRC 101315</strain>
    </source>
</reference>
<proteinExistence type="predicted"/>
<evidence type="ECO:0000313" key="3">
    <source>
        <dbReference type="Proteomes" id="UP000051139"/>
    </source>
</evidence>
<dbReference type="RefSeq" id="WP_057811114.1">
    <property type="nucleotide sequence ID" value="NZ_BJUD01000010.1"/>
</dbReference>
<dbReference type="Pfam" id="PF05256">
    <property type="entry name" value="UPF0223"/>
    <property type="match status" value="1"/>
</dbReference>
<dbReference type="InterPro" id="IPR023324">
    <property type="entry name" value="BH2638-like_sf"/>
</dbReference>
<dbReference type="SUPFAM" id="SSF158504">
    <property type="entry name" value="BH2638-like"/>
    <property type="match status" value="1"/>
</dbReference>
<dbReference type="OrthoDB" id="1649074at2"/>
<dbReference type="Proteomes" id="UP000321429">
    <property type="component" value="Unassembled WGS sequence"/>
</dbReference>
<dbReference type="PIRSF" id="PIRSF037260">
    <property type="entry name" value="UPF0223"/>
    <property type="match status" value="1"/>
</dbReference>
<comment type="caution">
    <text evidence="2">The sequence shown here is derived from an EMBL/GenBank/DDBJ whole genome shotgun (WGS) entry which is preliminary data.</text>
</comment>
<dbReference type="EMBL" id="JQCB01000012">
    <property type="protein sequence ID" value="KRN94869.1"/>
    <property type="molecule type" value="Genomic_DNA"/>
</dbReference>
<accession>A0A0R2L4P2</accession>
<name>A0A0R2L4P2_9LACO</name>
<dbReference type="Proteomes" id="UP000051139">
    <property type="component" value="Unassembled WGS sequence"/>
</dbReference>
<reference evidence="2 3" key="1">
    <citation type="journal article" date="2015" name="Genome Announc.">
        <title>Expanding the biotechnology potential of lactobacilli through comparative genomics of 213 strains and associated genera.</title>
        <authorList>
            <person name="Sun Z."/>
            <person name="Harris H.M."/>
            <person name="McCann A."/>
            <person name="Guo C."/>
            <person name="Argimon S."/>
            <person name="Zhang W."/>
            <person name="Yang X."/>
            <person name="Jeffery I.B."/>
            <person name="Cooney J.C."/>
            <person name="Kagawa T.F."/>
            <person name="Liu W."/>
            <person name="Song Y."/>
            <person name="Salvetti E."/>
            <person name="Wrobel A."/>
            <person name="Rasinkangas P."/>
            <person name="Parkhill J."/>
            <person name="Rea M.C."/>
            <person name="O'Sullivan O."/>
            <person name="Ritari J."/>
            <person name="Douillard F.P."/>
            <person name="Paul Ross R."/>
            <person name="Yang R."/>
            <person name="Briner A.E."/>
            <person name="Felis G.E."/>
            <person name="de Vos W.M."/>
            <person name="Barrangou R."/>
            <person name="Klaenhammer T.R."/>
            <person name="Caufield P.W."/>
            <person name="Cui Y."/>
            <person name="Zhang H."/>
            <person name="O'Toole P.W."/>
        </authorList>
    </citation>
    <scope>NUCLEOTIDE SEQUENCE [LARGE SCALE GENOMIC DNA]</scope>
    <source>
        <strain evidence="2 3">DSM 22696</strain>
    </source>
</reference>
<organism evidence="2 3">
    <name type="scientific">Furfurilactobacillus siliginis</name>
    <dbReference type="NCBI Taxonomy" id="348151"/>
    <lineage>
        <taxon>Bacteria</taxon>
        <taxon>Bacillati</taxon>
        <taxon>Bacillota</taxon>
        <taxon>Bacilli</taxon>
        <taxon>Lactobacillales</taxon>
        <taxon>Lactobacillaceae</taxon>
        <taxon>Furfurilactobacillus</taxon>
    </lineage>
</organism>
<dbReference type="InterPro" id="IPR007920">
    <property type="entry name" value="UPF0223"/>
</dbReference>
<dbReference type="EMBL" id="BJUD01000010">
    <property type="protein sequence ID" value="GEK28440.1"/>
    <property type="molecule type" value="Genomic_DNA"/>
</dbReference>